<evidence type="ECO:0000313" key="1">
    <source>
        <dbReference type="EMBL" id="MTJ45686.1"/>
    </source>
</evidence>
<protein>
    <submittedName>
        <fullName evidence="1">KGK domain protein</fullName>
    </submittedName>
</protein>
<organism evidence="1 2">
    <name type="scientific">Dolichospermum flos-aquae UHCC 0037</name>
    <dbReference type="NCBI Taxonomy" id="2590026"/>
    <lineage>
        <taxon>Bacteria</taxon>
        <taxon>Bacillati</taxon>
        <taxon>Cyanobacteriota</taxon>
        <taxon>Cyanophyceae</taxon>
        <taxon>Nostocales</taxon>
        <taxon>Aphanizomenonaceae</taxon>
        <taxon>Dolichospermum</taxon>
    </lineage>
</organism>
<accession>A0ACC7SBV4</accession>
<name>A0ACC7SBV4_DOLFA</name>
<evidence type="ECO:0000313" key="2">
    <source>
        <dbReference type="Proteomes" id="UP001517388"/>
    </source>
</evidence>
<proteinExistence type="predicted"/>
<sequence>MEDNFKLIECNDDDVIECNDLTYKVNKLKQAFEFIGSDTNFLSSLWEALRRQKIHYLQDRHYNTECFKEGMEVKMLNLGYKSWKKGKLRFKLSIEFYVEEEHTEIKEPESPLDDLRRKINEATS</sequence>
<keyword evidence="2" id="KW-1185">Reference proteome</keyword>
<dbReference type="Proteomes" id="UP001517388">
    <property type="component" value="Unassembled WGS sequence"/>
</dbReference>
<comment type="caution">
    <text evidence="1">The sequence shown here is derived from an EMBL/GenBank/DDBJ whole genome shotgun (WGS) entry which is preliminary data.</text>
</comment>
<reference evidence="2" key="1">
    <citation type="journal article" date="2020" name="Toxins">
        <title>Phylogenomic Analysis of Secondary Metabolism in the Toxic Cyanobacterial Genera Anabaena, Dolichospermum and Aphanizomenon.</title>
        <authorList>
            <person name="Oesterholm J."/>
            <person name="Popin R.V."/>
            <person name="Fewer D.P."/>
            <person name="Sivonen K."/>
        </authorList>
    </citation>
    <scope>NUCLEOTIDE SEQUENCE [LARGE SCALE GENOMIC DNA]</scope>
    <source>
        <strain evidence="2">UHCC 0037</strain>
    </source>
</reference>
<gene>
    <name evidence="1" type="ORF">FJR39_22230</name>
</gene>
<dbReference type="EMBL" id="VILF01000006">
    <property type="protein sequence ID" value="MTJ45686.1"/>
    <property type="molecule type" value="Genomic_DNA"/>
</dbReference>